<comment type="caution">
    <text evidence="14">The sequence shown here is derived from an EMBL/GenBank/DDBJ whole genome shotgun (WGS) entry which is preliminary data.</text>
</comment>
<accession>A0A7J5B930</accession>
<keyword evidence="15" id="KW-1185">Reference proteome</keyword>
<dbReference type="PANTHER" id="PTHR30365">
    <property type="entry name" value="CYTOCHROME D UBIQUINOL OXIDASE"/>
    <property type="match status" value="1"/>
</dbReference>
<evidence type="ECO:0000313" key="15">
    <source>
        <dbReference type="Proteomes" id="UP000433493"/>
    </source>
</evidence>
<feature type="transmembrane region" description="Helical" evidence="12">
    <location>
        <begin position="71"/>
        <end position="95"/>
    </location>
</feature>
<dbReference type="GO" id="GO:0070069">
    <property type="term" value="C:cytochrome complex"/>
    <property type="evidence" value="ECO:0007669"/>
    <property type="project" value="UniProtKB-UniRule"/>
</dbReference>
<keyword evidence="3 12" id="KW-0813">Transport</keyword>
<dbReference type="PANTHER" id="PTHR30365:SF15">
    <property type="entry name" value="CYTOCHROME BD UBIQUINOL OXIDASE SUBUNIT 1"/>
    <property type="match status" value="1"/>
</dbReference>
<evidence type="ECO:0000256" key="6">
    <source>
        <dbReference type="ARBA" id="ARBA00022692"/>
    </source>
</evidence>
<dbReference type="GO" id="GO:0005886">
    <property type="term" value="C:plasma membrane"/>
    <property type="evidence" value="ECO:0007669"/>
    <property type="project" value="UniProtKB-SubCell"/>
</dbReference>
<keyword evidence="11 12" id="KW-0472">Membrane</keyword>
<keyword evidence="8 12" id="KW-0249">Electron transport</keyword>
<dbReference type="Pfam" id="PF01654">
    <property type="entry name" value="Cyt_bd_oxida_I"/>
    <property type="match status" value="1"/>
</dbReference>
<reference evidence="14 15" key="1">
    <citation type="submission" date="2019-09" db="EMBL/GenBank/DDBJ databases">
        <title>Phylogeny of genus Pseudoclavibacter and closely related genus.</title>
        <authorList>
            <person name="Li Y."/>
        </authorList>
    </citation>
    <scope>NUCLEOTIDE SEQUENCE [LARGE SCALE GENOMIC DNA]</scope>
    <source>
        <strain evidence="14 15">KCTC 13959</strain>
    </source>
</reference>
<evidence type="ECO:0000256" key="12">
    <source>
        <dbReference type="PIRNR" id="PIRNR006446"/>
    </source>
</evidence>
<dbReference type="GO" id="GO:0020037">
    <property type="term" value="F:heme binding"/>
    <property type="evidence" value="ECO:0007669"/>
    <property type="project" value="TreeGrafter"/>
</dbReference>
<feature type="transmembrane region" description="Helical" evidence="12">
    <location>
        <begin position="219"/>
        <end position="239"/>
    </location>
</feature>
<keyword evidence="7 12" id="KW-0479">Metal-binding</keyword>
<dbReference type="InterPro" id="IPR002585">
    <property type="entry name" value="Cyt-d_ubiquinol_oxidase_su_1"/>
</dbReference>
<keyword evidence="4 12" id="KW-1003">Cell membrane</keyword>
<protein>
    <submittedName>
        <fullName evidence="14">Cytochrome ubiquinol oxidase subunit I</fullName>
    </submittedName>
</protein>
<dbReference type="Proteomes" id="UP000433493">
    <property type="component" value="Unassembled WGS sequence"/>
</dbReference>
<comment type="subcellular location">
    <subcellularLocation>
        <location evidence="1">Cell membrane</location>
        <topology evidence="1">Multi-pass membrane protein</topology>
    </subcellularLocation>
</comment>
<evidence type="ECO:0000256" key="3">
    <source>
        <dbReference type="ARBA" id="ARBA00022448"/>
    </source>
</evidence>
<feature type="transmembrane region" description="Helical" evidence="12">
    <location>
        <begin position="158"/>
        <end position="182"/>
    </location>
</feature>
<dbReference type="PIRSF" id="PIRSF006446">
    <property type="entry name" value="Cyt_quinol_oxidase_1"/>
    <property type="match status" value="1"/>
</dbReference>
<feature type="transmembrane region" description="Helical" evidence="12">
    <location>
        <begin position="107"/>
        <end position="130"/>
    </location>
</feature>
<evidence type="ECO:0000256" key="9">
    <source>
        <dbReference type="ARBA" id="ARBA00022989"/>
    </source>
</evidence>
<proteinExistence type="inferred from homology"/>
<feature type="compositionally biased region" description="Basic and acidic residues" evidence="13">
    <location>
        <begin position="506"/>
        <end position="519"/>
    </location>
</feature>
<dbReference type="GO" id="GO:0019646">
    <property type="term" value="P:aerobic electron transport chain"/>
    <property type="evidence" value="ECO:0007669"/>
    <property type="project" value="InterPro"/>
</dbReference>
<dbReference type="EMBL" id="WBKB01000007">
    <property type="protein sequence ID" value="KAB1641967.1"/>
    <property type="molecule type" value="Genomic_DNA"/>
</dbReference>
<keyword evidence="6 12" id="KW-0812">Transmembrane</keyword>
<dbReference type="OrthoDB" id="9807042at2"/>
<comment type="similarity">
    <text evidence="2 12">Belongs to the cytochrome ubiquinol oxidase subunit 1 family.</text>
</comment>
<keyword evidence="5 12" id="KW-0349">Heme</keyword>
<dbReference type="AlphaFoldDB" id="A0A7J5B930"/>
<dbReference type="GO" id="GO:0009055">
    <property type="term" value="F:electron transfer activity"/>
    <property type="evidence" value="ECO:0007669"/>
    <property type="project" value="UniProtKB-UniRule"/>
</dbReference>
<evidence type="ECO:0000256" key="8">
    <source>
        <dbReference type="ARBA" id="ARBA00022982"/>
    </source>
</evidence>
<feature type="compositionally biased region" description="Acidic residues" evidence="13">
    <location>
        <begin position="495"/>
        <end position="505"/>
    </location>
</feature>
<evidence type="ECO:0000256" key="11">
    <source>
        <dbReference type="ARBA" id="ARBA00023136"/>
    </source>
</evidence>
<gene>
    <name evidence="14" type="ORF">F8O05_11190</name>
</gene>
<feature type="transmembrane region" description="Helical" evidence="12">
    <location>
        <begin position="33"/>
        <end position="51"/>
    </location>
</feature>
<evidence type="ECO:0000256" key="4">
    <source>
        <dbReference type="ARBA" id="ARBA00022475"/>
    </source>
</evidence>
<evidence type="ECO:0000256" key="13">
    <source>
        <dbReference type="SAM" id="MobiDB-lite"/>
    </source>
</evidence>
<sequence length="519" mass="56952">MVPLTLGLGPMLVFWQWRWMRTGNEMFLRMTKFWGKIYVINFIMGVATGIVQEFQFGLAWSEYSRFVGDVFGAPLAMESLLAFFFESIYLGMWIFGWKRLNKRIHLLALASAVFASILSAFFIIVANSWMQHPVGVELVDGRAVMTDVFAVLTNNTALAAYAHALFGALSVAAGLVVAISFYHLWRRRFDGIDTVDAKGHVIVGSAPEIVGRDKLDHKVWLRSLRLAGVLGLVAFLGLFGTGDVLGKLMYEQQPLKMASAEGACHTGTSFSVLSVGSLGSKDCDDITPILEIPGVLSFLAKGDFTTEVPGINELLPVYEEMYGTNLPDDEMYGDRAGEEIDYLPIVEVTYWGFRIMIGFGGVAAFACALALWLTRKGTVPLSKWLMRAALASIALAFIANSSGWVFTEMGRQPFVVVPNPEETNGIFMFTAAAVSPGVSAGELLFSVIAFTLVYGVLLIVEIFLMRNYVRGGVASAMPEMAAETEQAAKATRPDDEADRPEDADDSDKSRRDDVLDFAF</sequence>
<keyword evidence="10 12" id="KW-0408">Iron</keyword>
<evidence type="ECO:0000256" key="1">
    <source>
        <dbReference type="ARBA" id="ARBA00004651"/>
    </source>
</evidence>
<evidence type="ECO:0000256" key="10">
    <source>
        <dbReference type="ARBA" id="ARBA00023004"/>
    </source>
</evidence>
<feature type="transmembrane region" description="Helical" evidence="12">
    <location>
        <begin position="443"/>
        <end position="464"/>
    </location>
</feature>
<organism evidence="14 15">
    <name type="scientific">Gulosibacter chungangensis</name>
    <dbReference type="NCBI Taxonomy" id="979746"/>
    <lineage>
        <taxon>Bacteria</taxon>
        <taxon>Bacillati</taxon>
        <taxon>Actinomycetota</taxon>
        <taxon>Actinomycetes</taxon>
        <taxon>Micrococcales</taxon>
        <taxon>Microbacteriaceae</taxon>
        <taxon>Gulosibacter</taxon>
    </lineage>
</organism>
<dbReference type="GO" id="GO:0046872">
    <property type="term" value="F:metal ion binding"/>
    <property type="evidence" value="ECO:0007669"/>
    <property type="project" value="UniProtKB-UniRule"/>
</dbReference>
<feature type="transmembrane region" description="Helical" evidence="12">
    <location>
        <begin position="384"/>
        <end position="406"/>
    </location>
</feature>
<name>A0A7J5B930_9MICO</name>
<evidence type="ECO:0000313" key="14">
    <source>
        <dbReference type="EMBL" id="KAB1641967.1"/>
    </source>
</evidence>
<feature type="transmembrane region" description="Helical" evidence="12">
    <location>
        <begin position="351"/>
        <end position="372"/>
    </location>
</feature>
<dbReference type="GO" id="GO:0016682">
    <property type="term" value="F:oxidoreductase activity, acting on diphenols and related substances as donors, oxygen as acceptor"/>
    <property type="evidence" value="ECO:0007669"/>
    <property type="project" value="TreeGrafter"/>
</dbReference>
<evidence type="ECO:0000256" key="5">
    <source>
        <dbReference type="ARBA" id="ARBA00022617"/>
    </source>
</evidence>
<evidence type="ECO:0000256" key="2">
    <source>
        <dbReference type="ARBA" id="ARBA00009819"/>
    </source>
</evidence>
<keyword evidence="9 12" id="KW-1133">Transmembrane helix</keyword>
<feature type="region of interest" description="Disordered" evidence="13">
    <location>
        <begin position="482"/>
        <end position="519"/>
    </location>
</feature>
<evidence type="ECO:0000256" key="7">
    <source>
        <dbReference type="ARBA" id="ARBA00022723"/>
    </source>
</evidence>